<protein>
    <submittedName>
        <fullName evidence="2">Uncharacterized protein</fullName>
    </submittedName>
</protein>
<evidence type="ECO:0000313" key="2">
    <source>
        <dbReference type="EMBL" id="MZR30597.1"/>
    </source>
</evidence>
<dbReference type="RefSeq" id="WP_161315164.1">
    <property type="nucleotide sequence ID" value="NZ_WTUW01000002.1"/>
</dbReference>
<accession>A0A6L8W8P7</accession>
<keyword evidence="1" id="KW-0732">Signal</keyword>
<comment type="caution">
    <text evidence="2">The sequence shown here is derived from an EMBL/GenBank/DDBJ whole genome shotgun (WGS) entry which is preliminary data.</text>
</comment>
<sequence>MRNIFALVMCGFLLMASSPLVAGEADVIDVRVVKVDADVYRFTVTVRHDDEGWDHYADRWDILDMEGNNLGSRVLLHPHVDEQPFTRSMTLSLPMQVRKVLVRAHDKVHGTGGAEMVVIVPQ</sequence>
<evidence type="ECO:0000256" key="1">
    <source>
        <dbReference type="SAM" id="SignalP"/>
    </source>
</evidence>
<proteinExistence type="predicted"/>
<reference evidence="2 3" key="1">
    <citation type="submission" date="2019-12" db="EMBL/GenBank/DDBJ databases">
        <title>Snethiella sp. nov. sp. isolated from sea sand.</title>
        <authorList>
            <person name="Kim J."/>
            <person name="Jeong S.E."/>
            <person name="Jung H.S."/>
            <person name="Jeon C.O."/>
        </authorList>
    </citation>
    <scope>NUCLEOTIDE SEQUENCE [LARGE SCALE GENOMIC DNA]</scope>
    <source>
        <strain evidence="2 3">DP05</strain>
    </source>
</reference>
<dbReference type="Proteomes" id="UP000476030">
    <property type="component" value="Unassembled WGS sequence"/>
</dbReference>
<keyword evidence="3" id="KW-1185">Reference proteome</keyword>
<evidence type="ECO:0000313" key="3">
    <source>
        <dbReference type="Proteomes" id="UP000476030"/>
    </source>
</evidence>
<dbReference type="AlphaFoldDB" id="A0A6L8W8P7"/>
<feature type="signal peptide" evidence="1">
    <location>
        <begin position="1"/>
        <end position="22"/>
    </location>
</feature>
<feature type="chain" id="PRO_5027034304" evidence="1">
    <location>
        <begin position="23"/>
        <end position="122"/>
    </location>
</feature>
<organism evidence="2 3">
    <name type="scientific">Sneathiella litorea</name>
    <dbReference type="NCBI Taxonomy" id="2606216"/>
    <lineage>
        <taxon>Bacteria</taxon>
        <taxon>Pseudomonadati</taxon>
        <taxon>Pseudomonadota</taxon>
        <taxon>Alphaproteobacteria</taxon>
        <taxon>Sneathiellales</taxon>
        <taxon>Sneathiellaceae</taxon>
        <taxon>Sneathiella</taxon>
    </lineage>
</organism>
<dbReference type="EMBL" id="WTUW01000002">
    <property type="protein sequence ID" value="MZR30597.1"/>
    <property type="molecule type" value="Genomic_DNA"/>
</dbReference>
<gene>
    <name evidence="2" type="ORF">GQE98_08120</name>
</gene>
<name>A0A6L8W8P7_9PROT</name>